<evidence type="ECO:0000256" key="4">
    <source>
        <dbReference type="ARBA" id="ARBA00022723"/>
    </source>
</evidence>
<dbReference type="FunFam" id="3.30.499.10:FF:000002">
    <property type="entry name" value="Aconitate hydratase"/>
    <property type="match status" value="1"/>
</dbReference>
<feature type="domain" description="Aconitase/3-isopropylmalate dehydratase large subunit alpha/beta/alpha" evidence="10">
    <location>
        <begin position="87"/>
        <end position="586"/>
    </location>
</feature>
<dbReference type="InterPro" id="IPR018136">
    <property type="entry name" value="Aconitase_4Fe-4S_BS"/>
</dbReference>
<comment type="function">
    <text evidence="9">Catalyzes the isomerization of citrate to isocitrate via cis-aconitate.</text>
</comment>
<dbReference type="SUPFAM" id="SSF52016">
    <property type="entry name" value="LeuD/IlvD-like"/>
    <property type="match status" value="1"/>
</dbReference>
<keyword evidence="4" id="KW-0479">Metal-binding</keyword>
<dbReference type="InterPro" id="IPR044137">
    <property type="entry name" value="AcnA_IRP_Swivel"/>
</dbReference>
<dbReference type="Pfam" id="PF00694">
    <property type="entry name" value="Aconitase_C"/>
    <property type="match status" value="1"/>
</dbReference>
<evidence type="ECO:0000256" key="3">
    <source>
        <dbReference type="ARBA" id="ARBA00012926"/>
    </source>
</evidence>
<dbReference type="KEGG" id="beq:BEWA_042630"/>
<dbReference type="CDD" id="cd01580">
    <property type="entry name" value="AcnA_IRP_Swivel"/>
    <property type="match status" value="1"/>
</dbReference>
<dbReference type="PRINTS" id="PR00415">
    <property type="entry name" value="ACONITASE"/>
</dbReference>
<dbReference type="GO" id="GO:0046872">
    <property type="term" value="F:metal ion binding"/>
    <property type="evidence" value="ECO:0007669"/>
    <property type="project" value="UniProtKB-KW"/>
</dbReference>
<keyword evidence="5 9" id="KW-0408">Iron</keyword>
<evidence type="ECO:0000256" key="8">
    <source>
        <dbReference type="ARBA" id="ARBA00023501"/>
    </source>
</evidence>
<comment type="similarity">
    <text evidence="2 9">Belongs to the aconitase/IPM isomerase family.</text>
</comment>
<evidence type="ECO:0000259" key="10">
    <source>
        <dbReference type="Pfam" id="PF00330"/>
    </source>
</evidence>
<dbReference type="eggNOG" id="KOG0452">
    <property type="taxonomic scope" value="Eukaryota"/>
</dbReference>
<dbReference type="InterPro" id="IPR036008">
    <property type="entry name" value="Aconitase_4Fe-4S_dom"/>
</dbReference>
<dbReference type="STRING" id="1537102.L1LG35"/>
<proteinExistence type="inferred from homology"/>
<dbReference type="PROSITE" id="PS01244">
    <property type="entry name" value="ACONITASE_2"/>
    <property type="match status" value="1"/>
</dbReference>
<evidence type="ECO:0000256" key="2">
    <source>
        <dbReference type="ARBA" id="ARBA00007185"/>
    </source>
</evidence>
<dbReference type="GO" id="GO:0003994">
    <property type="term" value="F:aconitate hydratase activity"/>
    <property type="evidence" value="ECO:0007669"/>
    <property type="project" value="UniProtKB-EC"/>
</dbReference>
<organism evidence="12 13">
    <name type="scientific">Theileria equi strain WA</name>
    <dbReference type="NCBI Taxonomy" id="1537102"/>
    <lineage>
        <taxon>Eukaryota</taxon>
        <taxon>Sar</taxon>
        <taxon>Alveolata</taxon>
        <taxon>Apicomplexa</taxon>
        <taxon>Aconoidasida</taxon>
        <taxon>Piroplasmida</taxon>
        <taxon>Theileriidae</taxon>
        <taxon>Theileria</taxon>
    </lineage>
</organism>
<dbReference type="SUPFAM" id="SSF53732">
    <property type="entry name" value="Aconitase iron-sulfur domain"/>
    <property type="match status" value="1"/>
</dbReference>
<keyword evidence="13" id="KW-1185">Reference proteome</keyword>
<dbReference type="FunFam" id="3.30.499.10:FF:000005">
    <property type="entry name" value="cytoplasmic aconitate hydratase"/>
    <property type="match status" value="1"/>
</dbReference>
<dbReference type="FunFam" id="3.20.19.10:FF:000001">
    <property type="entry name" value="Aconitate hydratase"/>
    <property type="match status" value="1"/>
</dbReference>
<evidence type="ECO:0000313" key="13">
    <source>
        <dbReference type="Proteomes" id="UP000031512"/>
    </source>
</evidence>
<dbReference type="InterPro" id="IPR015928">
    <property type="entry name" value="Aconitase/3IPM_dehydase_swvl"/>
</dbReference>
<dbReference type="NCBIfam" id="NF006757">
    <property type="entry name" value="PRK09277.1"/>
    <property type="match status" value="1"/>
</dbReference>
<evidence type="ECO:0000256" key="5">
    <source>
        <dbReference type="ARBA" id="ARBA00023004"/>
    </source>
</evidence>
<keyword evidence="7 9" id="KW-0456">Lyase</keyword>
<dbReference type="PANTHER" id="PTHR11670">
    <property type="entry name" value="ACONITASE/IRON-RESPONSIVE ELEMENT FAMILY MEMBER"/>
    <property type="match status" value="1"/>
</dbReference>
<dbReference type="Gene3D" id="3.30.499.10">
    <property type="entry name" value="Aconitase, domain 3"/>
    <property type="match status" value="2"/>
</dbReference>
<accession>L1LG35</accession>
<dbReference type="NCBIfam" id="NF009520">
    <property type="entry name" value="PRK12881.1"/>
    <property type="match status" value="1"/>
</dbReference>
<sequence length="913" mass="99503">MSQLIPGALGLKVNPGMLGQIRKMSSLRTNPFEKLKRSLKGTDKQYFALPDLQDPRLLELPYSIRVLLEAAVRNCDEYSTTSGDVEKILGWSKNSLNKTEIPFIPSRVLLQDFTGVPTIVDLAAMREFVSKAGKDPKCINPLVPVDLVIDHSVQVDFSRNAKALKLNQETEMSRNSERFRFLKWGAQTFKNTLIVPPGSGIVHQVNLEFLARSLFEKDGLLYPDSVVGTDSHTTMINGLGVVGWGVGGIEAEATMLGLPISMVLPEVVGFELVGRPAENVFSTDIVLAITSILRSGPGVVGKFVEFTGEGVKHLTLADRATIANMAPEYGATMGFFPIDDLTLDYLRQTGRSPERVELLDKYARENCLHAGAAPNTTIKYTSVIRLDLSTLKPSIAGPKRPQDNIEVTKVKSTFSTLLTSKDTKGYGVESDNKPSKFTYKGEDYELNHGSVVIASITSCTNTSNPSVMLAAGLLAKAAVEHGLSVKPYIKTSLSPGSKTVTRYLELSNLIDPLEKLGFYIAGYGCMTCIGNSGELDPEVSECINNNSLVVASVLSGNRNFEGRVHPHTRANFLASPPLVVAYALAGRINIDLATEPLGVSKKTGKHVYFKDLMPSKELVAQVETDHVKAELFNEVYHNITEGSDSWKALEAPKSELYPWDPESTYIHHPPFFADMSLKELKPVSPIKDASVLLYLGDSITTDHISPAGNIAKGSAAAQFLTSKNVLPKDFNSYGSRRGNDEVMARGTFANIRLSNLLCPNQGPKTIHHPTGQLMNIFDASQLYKNSNTNLIVVAGKEYGTGSSRDWAAKGPALLGVRAIIAESFERIHRTNLVGCGILPLQFMDGQNAASLGIKGTEKFTIEITKKLGPGEVVNVVTDTGLSFQTKCRIDTQIEGEYYAHGGILQYVLRKICN</sequence>
<evidence type="ECO:0000259" key="11">
    <source>
        <dbReference type="Pfam" id="PF00694"/>
    </source>
</evidence>
<dbReference type="EMBL" id="ACOU01000002">
    <property type="protein sequence ID" value="EKX74225.1"/>
    <property type="molecule type" value="Genomic_DNA"/>
</dbReference>
<dbReference type="Gene3D" id="3.20.19.10">
    <property type="entry name" value="Aconitase, domain 4"/>
    <property type="match status" value="1"/>
</dbReference>
<dbReference type="InterPro" id="IPR001030">
    <property type="entry name" value="Acoase/IPM_deHydtase_lsu_aba"/>
</dbReference>
<dbReference type="Gene3D" id="6.10.190.10">
    <property type="match status" value="1"/>
</dbReference>
<feature type="domain" description="Aconitase A/isopropylmalate dehydratase small subunit swivel" evidence="11">
    <location>
        <begin position="717"/>
        <end position="843"/>
    </location>
</feature>
<dbReference type="NCBIfam" id="TIGR01341">
    <property type="entry name" value="aconitase_1"/>
    <property type="match status" value="1"/>
</dbReference>
<comment type="cofactor">
    <cofactor evidence="1">
        <name>[4Fe-4S] cluster</name>
        <dbReference type="ChEBI" id="CHEBI:49883"/>
    </cofactor>
</comment>
<dbReference type="OrthoDB" id="2279155at2759"/>
<dbReference type="GO" id="GO:0051539">
    <property type="term" value="F:4 iron, 4 sulfur cluster binding"/>
    <property type="evidence" value="ECO:0007669"/>
    <property type="project" value="UniProtKB-KW"/>
</dbReference>
<dbReference type="AlphaFoldDB" id="L1LG35"/>
<comment type="caution">
    <text evidence="12">The sequence shown here is derived from an EMBL/GenBank/DDBJ whole genome shotgun (WGS) entry which is preliminary data.</text>
</comment>
<dbReference type="InterPro" id="IPR000573">
    <property type="entry name" value="AconitaseA/IPMdHydase_ssu_swvl"/>
</dbReference>
<dbReference type="GeneID" id="15807673"/>
<evidence type="ECO:0000256" key="7">
    <source>
        <dbReference type="ARBA" id="ARBA00023239"/>
    </source>
</evidence>
<evidence type="ECO:0000313" key="12">
    <source>
        <dbReference type="EMBL" id="EKX74225.1"/>
    </source>
</evidence>
<name>L1LG35_THEEQ</name>
<keyword evidence="9" id="KW-0004">4Fe-4S</keyword>
<protein>
    <recommendedName>
        <fullName evidence="3 9">Aconitate hydratase</fullName>
        <shortName evidence="9">Aconitase</shortName>
        <ecNumber evidence="3 9">4.2.1.3</ecNumber>
    </recommendedName>
</protein>
<evidence type="ECO:0000256" key="9">
    <source>
        <dbReference type="RuleBase" id="RU361275"/>
    </source>
</evidence>
<evidence type="ECO:0000256" key="6">
    <source>
        <dbReference type="ARBA" id="ARBA00023014"/>
    </source>
</evidence>
<dbReference type="Proteomes" id="UP000031512">
    <property type="component" value="Unassembled WGS sequence"/>
</dbReference>
<reference evidence="12 13" key="1">
    <citation type="journal article" date="2012" name="BMC Genomics">
        <title>Comparative genomic analysis and phylogenetic position of Theileria equi.</title>
        <authorList>
            <person name="Kappmeyer L.S."/>
            <person name="Thiagarajan M."/>
            <person name="Herndon D.R."/>
            <person name="Ramsay J.D."/>
            <person name="Caler E."/>
            <person name="Djikeng A."/>
            <person name="Gillespie J.J."/>
            <person name="Lau A.O."/>
            <person name="Roalson E.H."/>
            <person name="Silva J.C."/>
            <person name="Silva M.G."/>
            <person name="Suarez C.E."/>
            <person name="Ueti M.W."/>
            <person name="Nene V.M."/>
            <person name="Mealey R.H."/>
            <person name="Knowles D.P."/>
            <person name="Brayton K.A."/>
        </authorList>
    </citation>
    <scope>NUCLEOTIDE SEQUENCE [LARGE SCALE GENOMIC DNA]</scope>
    <source>
        <strain evidence="12 13">WA</strain>
    </source>
</reference>
<dbReference type="PROSITE" id="PS00450">
    <property type="entry name" value="ACONITASE_1"/>
    <property type="match status" value="1"/>
</dbReference>
<dbReference type="InterPro" id="IPR006249">
    <property type="entry name" value="Aconitase/IRP2"/>
</dbReference>
<keyword evidence="6 9" id="KW-0411">Iron-sulfur</keyword>
<dbReference type="VEuPathDB" id="PiroplasmaDB:BEWA_042630"/>
<gene>
    <name evidence="12" type="ORF">BEWA_042630</name>
</gene>
<dbReference type="EC" id="4.2.1.3" evidence="3 9"/>
<dbReference type="GO" id="GO:0072350">
    <property type="term" value="P:tricarboxylic acid metabolic process"/>
    <property type="evidence" value="ECO:0007669"/>
    <property type="project" value="UniProtKB-ARBA"/>
</dbReference>
<evidence type="ECO:0000256" key="1">
    <source>
        <dbReference type="ARBA" id="ARBA00001966"/>
    </source>
</evidence>
<dbReference type="Pfam" id="PF00330">
    <property type="entry name" value="Aconitase"/>
    <property type="match status" value="1"/>
</dbReference>
<dbReference type="InterPro" id="IPR015931">
    <property type="entry name" value="Acnase/IPM_dHydase_lsu_aba_1/3"/>
</dbReference>
<comment type="catalytic activity">
    <reaction evidence="8 9">
        <text>citrate = D-threo-isocitrate</text>
        <dbReference type="Rhea" id="RHEA:10336"/>
        <dbReference type="ChEBI" id="CHEBI:15562"/>
        <dbReference type="ChEBI" id="CHEBI:16947"/>
        <dbReference type="EC" id="4.2.1.3"/>
    </reaction>
</comment>
<dbReference type="RefSeq" id="XP_004833677.1">
    <property type="nucleotide sequence ID" value="XM_004833620.1"/>
</dbReference>